<dbReference type="Gene3D" id="3.30.559.30">
    <property type="entry name" value="Nonribosomal peptide synthetase, condensation domain"/>
    <property type="match status" value="1"/>
</dbReference>
<dbReference type="Gene3D" id="1.10.1200.10">
    <property type="entry name" value="ACP-like"/>
    <property type="match status" value="1"/>
</dbReference>
<dbReference type="Gene3D" id="3.40.50.1820">
    <property type="entry name" value="alpha/beta hydrolase"/>
    <property type="match status" value="1"/>
</dbReference>
<feature type="domain" description="Carrier" evidence="4">
    <location>
        <begin position="1033"/>
        <end position="1108"/>
    </location>
</feature>
<dbReference type="Pfam" id="PF13193">
    <property type="entry name" value="AMP-binding_C"/>
    <property type="match status" value="1"/>
</dbReference>
<dbReference type="InterPro" id="IPR001031">
    <property type="entry name" value="Thioesterase"/>
</dbReference>
<dbReference type="Pfam" id="PF00975">
    <property type="entry name" value="Thioesterase"/>
    <property type="match status" value="1"/>
</dbReference>
<dbReference type="Pfam" id="PF00668">
    <property type="entry name" value="Condensation"/>
    <property type="match status" value="1"/>
</dbReference>
<dbReference type="CDD" id="cd19531">
    <property type="entry name" value="LCL_NRPS-like"/>
    <property type="match status" value="1"/>
</dbReference>
<evidence type="ECO:0000259" key="4">
    <source>
        <dbReference type="PROSITE" id="PS50075"/>
    </source>
</evidence>
<dbReference type="NCBIfam" id="TIGR01733">
    <property type="entry name" value="AA-adenyl-dom"/>
    <property type="match status" value="1"/>
</dbReference>
<gene>
    <name evidence="5" type="ORF">ACFPT7_17845</name>
</gene>
<evidence type="ECO:0000256" key="2">
    <source>
        <dbReference type="ARBA" id="ARBA00022553"/>
    </source>
</evidence>
<dbReference type="InterPro" id="IPR000873">
    <property type="entry name" value="AMP-dep_synth/lig_dom"/>
</dbReference>
<evidence type="ECO:0000313" key="6">
    <source>
        <dbReference type="Proteomes" id="UP001596091"/>
    </source>
</evidence>
<feature type="region of interest" description="Disordered" evidence="3">
    <location>
        <begin position="1"/>
        <end position="52"/>
    </location>
</feature>
<dbReference type="InterPro" id="IPR045851">
    <property type="entry name" value="AMP-bd_C_sf"/>
</dbReference>
<keyword evidence="2" id="KW-0597">Phosphoprotein</keyword>
<dbReference type="RefSeq" id="WP_263340688.1">
    <property type="nucleotide sequence ID" value="NZ_JAGSYH010000006.1"/>
</dbReference>
<dbReference type="Gene3D" id="3.30.559.10">
    <property type="entry name" value="Chloramphenicol acetyltransferase-like domain"/>
    <property type="match status" value="1"/>
</dbReference>
<sequence>MATREIPPVQSEGRKDGLSDAKRRLLEQRLRGSAPGWKKQDESIHPRPPGASIPLSAEQRRVWLHAAQQPELPVYNEPFTIRRHGSFDPEIFRQTLQEVLRRHEAWRTSFAPDGEEIVHQLLHIPLPFVDLSMLPRTEAETESLRIATADTRKPISLDTAPLFRAHIIRIAPDEHRIYFTFHHIIFDGVSIARVFMPELTSIYASLERGKPSALPFPSLQYGDYAIWRAQHVSSPEVTQHLAYWLENLSGELPTLQLPEDKPRPPITSYRGSMACFDVSAELVNGLRVLSRKYGVTLYMTLLAAFKTLLFRYTAQNDVIVGTATDARRRPELENVIGYFLDTFAVRSHPFANLSFSDYLLQVRDSVLGGIAAAELPFDRVVQAVNPRRDTSRHPIFQAFFTVRPPMPPIADGWNISETDVTVGTSKFDLYLEFGDRPNNIDARFFYNTDIWDAITIQRMVANLLVLLQSIVDNPESPLGSLGILTREEQDVLLGPNGWNDTVSEFPQITLQQLIEDQIRKTPKALAVVCGAQAHTYEQLNVRIDQLATQLRSLGVKRGSLVAVAVDRSIDLLAGLLAILKLSAAYLPLDIQAPSERIVTFLADARPVAILTQRTLLTQIGSSAAPVLLVDELSNNRALLENDTLSNPSAQTEAQIRSSGSPDDTAYLIYTSGTTGQPKAVEILQRSLVNLLLSMQRTPGYGPSDILLAITPMSFDIAALEMFLPLISGGTVVIATREEARDPFLLAKVIQTSGCTVMQATPSTWRNLLLSGWDNAQGSDDSKQNKCLRILCGGEALPCELADKLLAVGAEVWNMYGPTETTIWSVIDKVGPNLSGKMTGIPVGRPIANTEAYVLDAQLRLTPIGVQGELFLGGIGLAKGYRGQPQLTADRFVRVHSISGRLVYRTGDLARRRPDGKIQVLGRTDNQVKIRGSRIELEEVEAAVLKHSNVAAAAARAWPETSGEMRLSLYLVERHSPAPTLHELRVFLEASLPESMIPSDLVVLPFIPLTPHGKIDRAKLPAPVANEAAPAQKESSSEDEERIVAMWAHVLGRKYISPTDNFFDLGGHSMLMAALQLRITSEFGRRISLAELFHNPTVRQQARLLRRSVHENLSPIPGVIPLQSQGTGNSIFWVHYLNGNLAEMIGTHRPFLSLALTSEDIAALGPTPTLESIAQRHVLKILASQTQGPYIIGGLCASGILAFEIATQLKSSGHEVSLLVLLDARNPSYLERRRSLLLMMRRAQYSVQRVIRTGLRKNVVDFRKRLFKRLSIMAHRTYAKTELGAAQEMIEAAALTYRPAKYQGKVLLLMASDRPPQVDYLDGWRSVIAGDFHFQYVDGHHSELIRIPHVRGVAEAINSHLQTAG</sequence>
<dbReference type="InterPro" id="IPR025110">
    <property type="entry name" value="AMP-bd_C"/>
</dbReference>
<accession>A0ABW1EJM0</accession>
<dbReference type="Pfam" id="PF00501">
    <property type="entry name" value="AMP-binding"/>
    <property type="match status" value="1"/>
</dbReference>
<dbReference type="InterPro" id="IPR001242">
    <property type="entry name" value="Condensation_dom"/>
</dbReference>
<dbReference type="InterPro" id="IPR010071">
    <property type="entry name" value="AA_adenyl_dom"/>
</dbReference>
<dbReference type="Proteomes" id="UP001596091">
    <property type="component" value="Unassembled WGS sequence"/>
</dbReference>
<keyword evidence="1" id="KW-0596">Phosphopantetheine</keyword>
<dbReference type="Gene3D" id="2.30.38.10">
    <property type="entry name" value="Luciferase, Domain 3"/>
    <property type="match status" value="1"/>
</dbReference>
<dbReference type="InterPro" id="IPR020806">
    <property type="entry name" value="PKS_PP-bd"/>
</dbReference>
<dbReference type="SMART" id="SM00823">
    <property type="entry name" value="PKS_PP"/>
    <property type="match status" value="1"/>
</dbReference>
<comment type="caution">
    <text evidence="5">The sequence shown here is derived from an EMBL/GenBank/DDBJ whole genome shotgun (WGS) entry which is preliminary data.</text>
</comment>
<dbReference type="PANTHER" id="PTHR45527:SF1">
    <property type="entry name" value="FATTY ACID SYNTHASE"/>
    <property type="match status" value="1"/>
</dbReference>
<proteinExistence type="predicted"/>
<dbReference type="EMBL" id="JBHSPH010000008">
    <property type="protein sequence ID" value="MFC5864174.1"/>
    <property type="molecule type" value="Genomic_DNA"/>
</dbReference>
<dbReference type="InterPro" id="IPR029058">
    <property type="entry name" value="AB_hydrolase_fold"/>
</dbReference>
<dbReference type="SUPFAM" id="SSF47336">
    <property type="entry name" value="ACP-like"/>
    <property type="match status" value="1"/>
</dbReference>
<reference evidence="6" key="1">
    <citation type="journal article" date="2019" name="Int. J. Syst. Evol. Microbiol.">
        <title>The Global Catalogue of Microorganisms (GCM) 10K type strain sequencing project: providing services to taxonomists for standard genome sequencing and annotation.</title>
        <authorList>
            <consortium name="The Broad Institute Genomics Platform"/>
            <consortium name="The Broad Institute Genome Sequencing Center for Infectious Disease"/>
            <person name="Wu L."/>
            <person name="Ma J."/>
        </authorList>
    </citation>
    <scope>NUCLEOTIDE SEQUENCE [LARGE SCALE GENOMIC DNA]</scope>
    <source>
        <strain evidence="6">JCM 4087</strain>
    </source>
</reference>
<protein>
    <submittedName>
        <fullName evidence="5">Amino acid adenylation domain-containing protein</fullName>
    </submittedName>
</protein>
<evidence type="ECO:0000256" key="1">
    <source>
        <dbReference type="ARBA" id="ARBA00022450"/>
    </source>
</evidence>
<dbReference type="Gene3D" id="3.30.300.30">
    <property type="match status" value="1"/>
</dbReference>
<dbReference type="PROSITE" id="PS00455">
    <property type="entry name" value="AMP_BINDING"/>
    <property type="match status" value="1"/>
</dbReference>
<feature type="compositionally biased region" description="Basic and acidic residues" evidence="3">
    <location>
        <begin position="12"/>
        <end position="30"/>
    </location>
</feature>
<evidence type="ECO:0000313" key="5">
    <source>
        <dbReference type="EMBL" id="MFC5864174.1"/>
    </source>
</evidence>
<dbReference type="SUPFAM" id="SSF52777">
    <property type="entry name" value="CoA-dependent acyltransferases"/>
    <property type="match status" value="2"/>
</dbReference>
<dbReference type="InterPro" id="IPR023213">
    <property type="entry name" value="CAT-like_dom_sf"/>
</dbReference>
<dbReference type="InterPro" id="IPR036736">
    <property type="entry name" value="ACP-like_sf"/>
</dbReference>
<dbReference type="PANTHER" id="PTHR45527">
    <property type="entry name" value="NONRIBOSOMAL PEPTIDE SYNTHETASE"/>
    <property type="match status" value="1"/>
</dbReference>
<dbReference type="InterPro" id="IPR009081">
    <property type="entry name" value="PP-bd_ACP"/>
</dbReference>
<dbReference type="PROSITE" id="PS50075">
    <property type="entry name" value="CARRIER"/>
    <property type="match status" value="1"/>
</dbReference>
<dbReference type="SUPFAM" id="SSF56801">
    <property type="entry name" value="Acetyl-CoA synthetase-like"/>
    <property type="match status" value="1"/>
</dbReference>
<dbReference type="Pfam" id="PF00550">
    <property type="entry name" value="PP-binding"/>
    <property type="match status" value="1"/>
</dbReference>
<organism evidence="5 6">
    <name type="scientific">Acidicapsa dinghuensis</name>
    <dbReference type="NCBI Taxonomy" id="2218256"/>
    <lineage>
        <taxon>Bacteria</taxon>
        <taxon>Pseudomonadati</taxon>
        <taxon>Acidobacteriota</taxon>
        <taxon>Terriglobia</taxon>
        <taxon>Terriglobales</taxon>
        <taxon>Acidobacteriaceae</taxon>
        <taxon>Acidicapsa</taxon>
    </lineage>
</organism>
<name>A0ABW1EJM0_9BACT</name>
<dbReference type="SUPFAM" id="SSF53474">
    <property type="entry name" value="alpha/beta-Hydrolases"/>
    <property type="match status" value="1"/>
</dbReference>
<keyword evidence="6" id="KW-1185">Reference proteome</keyword>
<dbReference type="Gene3D" id="3.40.50.980">
    <property type="match status" value="2"/>
</dbReference>
<evidence type="ECO:0000256" key="3">
    <source>
        <dbReference type="SAM" id="MobiDB-lite"/>
    </source>
</evidence>
<dbReference type="InterPro" id="IPR020845">
    <property type="entry name" value="AMP-binding_CS"/>
</dbReference>